<accession>A0A0F9Q7E6</accession>
<protein>
    <submittedName>
        <fullName evidence="1">Uncharacterized protein</fullName>
    </submittedName>
</protein>
<proteinExistence type="predicted"/>
<gene>
    <name evidence="1" type="ORF">LCGC14_1129260</name>
</gene>
<dbReference type="AlphaFoldDB" id="A0A0F9Q7E6"/>
<evidence type="ECO:0000313" key="1">
    <source>
        <dbReference type="EMBL" id="KKN01268.1"/>
    </source>
</evidence>
<sequence length="77" mass="9230">MKLKTLKDIEKDYVGNPSNYENVSKDVLKKEAIKWVKNRDKKRTMDNVMETGRLLFKDFLEFFNITEKDLQSKEDLK</sequence>
<comment type="caution">
    <text evidence="1">The sequence shown here is derived from an EMBL/GenBank/DDBJ whole genome shotgun (WGS) entry which is preliminary data.</text>
</comment>
<reference evidence="1" key="1">
    <citation type="journal article" date="2015" name="Nature">
        <title>Complex archaea that bridge the gap between prokaryotes and eukaryotes.</title>
        <authorList>
            <person name="Spang A."/>
            <person name="Saw J.H."/>
            <person name="Jorgensen S.L."/>
            <person name="Zaremba-Niedzwiedzka K."/>
            <person name="Martijn J."/>
            <person name="Lind A.E."/>
            <person name="van Eijk R."/>
            <person name="Schleper C."/>
            <person name="Guy L."/>
            <person name="Ettema T.J."/>
        </authorList>
    </citation>
    <scope>NUCLEOTIDE SEQUENCE</scope>
</reference>
<name>A0A0F9Q7E6_9ZZZZ</name>
<organism evidence="1">
    <name type="scientific">marine sediment metagenome</name>
    <dbReference type="NCBI Taxonomy" id="412755"/>
    <lineage>
        <taxon>unclassified sequences</taxon>
        <taxon>metagenomes</taxon>
        <taxon>ecological metagenomes</taxon>
    </lineage>
</organism>
<dbReference type="EMBL" id="LAZR01005279">
    <property type="protein sequence ID" value="KKN01268.1"/>
    <property type="molecule type" value="Genomic_DNA"/>
</dbReference>